<evidence type="ECO:0000313" key="2">
    <source>
        <dbReference type="EMBL" id="MDI9232707.1"/>
    </source>
</evidence>
<proteinExistence type="predicted"/>
<protein>
    <recommendedName>
        <fullName evidence="4">Integrase</fullName>
    </recommendedName>
</protein>
<dbReference type="InterPro" id="IPR010998">
    <property type="entry name" value="Integrase_recombinase_N"/>
</dbReference>
<evidence type="ECO:0000313" key="3">
    <source>
        <dbReference type="Proteomes" id="UP001431902"/>
    </source>
</evidence>
<dbReference type="Proteomes" id="UP001431902">
    <property type="component" value="Unassembled WGS sequence"/>
</dbReference>
<dbReference type="Gene3D" id="1.10.150.130">
    <property type="match status" value="1"/>
</dbReference>
<dbReference type="EMBL" id="JASGBH010000001">
    <property type="protein sequence ID" value="MDI9232707.1"/>
    <property type="molecule type" value="Genomic_DNA"/>
</dbReference>
<sequence>MSLKKKTFNEEEILIYDEAVIYKRGDIWQFRYWLVKERRYVRLSLKTKNQVSAIEIAKKHFVKIKSETDSGKTYYSKTAKDGVLMYLEYRKGHIDSRTTKSIVKGRYGTIRAHLEHWLDFIERDTKLKELDRDSCANYAKDREKPSATKTTALSTIANEQSTINSMMKWLHKKGEVYIDGFDFETISIRNTPEEAVRRSSFTDEEVWAFRLAIPKYIEEAMKDLNDLENKARVLSAHYLLIVAFPQISRHFS</sequence>
<organism evidence="2 3">
    <name type="scientific">Limnohabitans lacus</name>
    <dbReference type="NCBI Taxonomy" id="3045173"/>
    <lineage>
        <taxon>Bacteria</taxon>
        <taxon>Pseudomonadati</taxon>
        <taxon>Pseudomonadota</taxon>
        <taxon>Betaproteobacteria</taxon>
        <taxon>Burkholderiales</taxon>
        <taxon>Comamonadaceae</taxon>
        <taxon>Limnohabitans</taxon>
    </lineage>
</organism>
<evidence type="ECO:0008006" key="4">
    <source>
        <dbReference type="Google" id="ProtNLM"/>
    </source>
</evidence>
<dbReference type="InterPro" id="IPR011010">
    <property type="entry name" value="DNA_brk_join_enz"/>
</dbReference>
<comment type="caution">
    <text evidence="2">The sequence shown here is derived from an EMBL/GenBank/DDBJ whole genome shotgun (WGS) entry which is preliminary data.</text>
</comment>
<keyword evidence="3" id="KW-1185">Reference proteome</keyword>
<dbReference type="RefSeq" id="WP_283223099.1">
    <property type="nucleotide sequence ID" value="NZ_JASGBH010000001.1"/>
</dbReference>
<name>A0ABT6X3M2_9BURK</name>
<gene>
    <name evidence="2" type="ORF">QLQ16_02530</name>
</gene>
<accession>A0ABT6X3M2</accession>
<reference evidence="2" key="1">
    <citation type="submission" date="2023-05" db="EMBL/GenBank/DDBJ databases">
        <title>Limnohabitans sp. strain HM2-2 Genome sequencing and assembly.</title>
        <authorList>
            <person name="Jung Y."/>
        </authorList>
    </citation>
    <scope>NUCLEOTIDE SEQUENCE</scope>
    <source>
        <strain evidence="2">HM2-2</strain>
    </source>
</reference>
<dbReference type="SUPFAM" id="SSF56349">
    <property type="entry name" value="DNA breaking-rejoining enzymes"/>
    <property type="match status" value="1"/>
</dbReference>
<keyword evidence="1" id="KW-0238">DNA-binding</keyword>
<evidence type="ECO:0000256" key="1">
    <source>
        <dbReference type="ARBA" id="ARBA00023125"/>
    </source>
</evidence>